<reference evidence="1 2" key="1">
    <citation type="journal article" date="2012" name="Plant Cell">
        <title>Genome comparison of barley and maize smut fungi reveals targeted loss of RNA silencing components and species-specific presence of transposable elements.</title>
        <authorList>
            <person name="Laurie J.D."/>
            <person name="Ali S."/>
            <person name="Linning R."/>
            <person name="Mannhaupt G."/>
            <person name="Wong P."/>
            <person name="Gueldener U."/>
            <person name="Muensterkoetter M."/>
            <person name="Moore R."/>
            <person name="Kahmann R."/>
            <person name="Bakkeren G."/>
            <person name="Schirawski J."/>
        </authorList>
    </citation>
    <scope>NUCLEOTIDE SEQUENCE [LARGE SCALE GENOMIC DNA]</scope>
    <source>
        <strain evidence="2">Uh4875-4</strain>
    </source>
</reference>
<evidence type="ECO:0000313" key="2">
    <source>
        <dbReference type="Proteomes" id="UP000006174"/>
    </source>
</evidence>
<dbReference type="EMBL" id="CAGI01000152">
    <property type="protein sequence ID" value="CCF50174.1"/>
    <property type="molecule type" value="Genomic_DNA"/>
</dbReference>
<organism evidence="1 2">
    <name type="scientific">Ustilago hordei</name>
    <name type="common">Barley covered smut fungus</name>
    <dbReference type="NCBI Taxonomy" id="120017"/>
    <lineage>
        <taxon>Eukaryota</taxon>
        <taxon>Fungi</taxon>
        <taxon>Dikarya</taxon>
        <taxon>Basidiomycota</taxon>
        <taxon>Ustilaginomycotina</taxon>
        <taxon>Ustilaginomycetes</taxon>
        <taxon>Ustilaginales</taxon>
        <taxon>Ustilaginaceae</taxon>
        <taxon>Ustilago</taxon>
    </lineage>
</organism>
<dbReference type="STRING" id="1128400.I2FTD1"/>
<dbReference type="HOGENOM" id="CLU_054443_1_0_1"/>
<protein>
    <recommendedName>
        <fullName evidence="3">Reverse transcriptase Ty1/copia-type domain-containing protein</fullName>
    </recommendedName>
</protein>
<dbReference type="AlphaFoldDB" id="I2FTD1"/>
<proteinExistence type="predicted"/>
<evidence type="ECO:0000313" key="1">
    <source>
        <dbReference type="EMBL" id="CCF50174.1"/>
    </source>
</evidence>
<sequence length="188" mass="20305">MADLQAELDAVLSEGGDTMQGLPPPHAKVQEDTLLLDTPHSDTTADVYDGISVLSSTHMALPDSMNLLGYMAFAATCSITLNANIQMLAANSHHLDCMAFAVTVMEGTALNASGQQLQSADGILLEPSSLNEARACDDWPKWQEAMASEMTSMHKMKVFELADTPVDGRLIGIHWVYKLKLDAQCHAM</sequence>
<gene>
    <name evidence="1" type="ORF">UHOR_07177</name>
</gene>
<comment type="caution">
    <text evidence="1">The sequence shown here is derived from an EMBL/GenBank/DDBJ whole genome shotgun (WGS) entry which is preliminary data.</text>
</comment>
<dbReference type="OrthoDB" id="2557820at2759"/>
<dbReference type="Proteomes" id="UP000006174">
    <property type="component" value="Unassembled WGS sequence"/>
</dbReference>
<evidence type="ECO:0008006" key="3">
    <source>
        <dbReference type="Google" id="ProtNLM"/>
    </source>
</evidence>
<keyword evidence="2" id="KW-1185">Reference proteome</keyword>
<name>I2FTD1_USTHO</name>
<accession>I2FTD1</accession>